<dbReference type="InterPro" id="IPR036388">
    <property type="entry name" value="WH-like_DNA-bd_sf"/>
</dbReference>
<dbReference type="STRING" id="1563681.BFP71_09625"/>
<feature type="domain" description="Transcription regulator PadR N-terminal" evidence="1">
    <location>
        <begin position="20"/>
        <end position="88"/>
    </location>
</feature>
<organism evidence="2 3">
    <name type="scientific">Roseivirga misakiensis</name>
    <dbReference type="NCBI Taxonomy" id="1563681"/>
    <lineage>
        <taxon>Bacteria</taxon>
        <taxon>Pseudomonadati</taxon>
        <taxon>Bacteroidota</taxon>
        <taxon>Cytophagia</taxon>
        <taxon>Cytophagales</taxon>
        <taxon>Roseivirgaceae</taxon>
        <taxon>Roseivirga</taxon>
    </lineage>
</organism>
<comment type="caution">
    <text evidence="2">The sequence shown here is derived from an EMBL/GenBank/DDBJ whole genome shotgun (WGS) entry which is preliminary data.</text>
</comment>
<keyword evidence="3" id="KW-1185">Reference proteome</keyword>
<dbReference type="RefSeq" id="WP_069835269.1">
    <property type="nucleotide sequence ID" value="NZ_MDGQ01000005.1"/>
</dbReference>
<proteinExistence type="predicted"/>
<dbReference type="SUPFAM" id="SSF46785">
    <property type="entry name" value="Winged helix' DNA-binding domain"/>
    <property type="match status" value="1"/>
</dbReference>
<reference evidence="2 3" key="1">
    <citation type="submission" date="2016-08" db="EMBL/GenBank/DDBJ databases">
        <title>Draft genome of Fabibacter sp. strain SK-8.</title>
        <authorList>
            <person name="Wong S.-K."/>
            <person name="Hamasaki K."/>
            <person name="Yoshizawa S."/>
        </authorList>
    </citation>
    <scope>NUCLEOTIDE SEQUENCE [LARGE SCALE GENOMIC DNA]</scope>
    <source>
        <strain evidence="2 3">SK-8</strain>
    </source>
</reference>
<protein>
    <recommendedName>
        <fullName evidence="1">Transcription regulator PadR N-terminal domain-containing protein</fullName>
    </recommendedName>
</protein>
<dbReference type="PANTHER" id="PTHR33169:SF14">
    <property type="entry name" value="TRANSCRIPTIONAL REGULATOR RV3488"/>
    <property type="match status" value="1"/>
</dbReference>
<dbReference type="InterPro" id="IPR036390">
    <property type="entry name" value="WH_DNA-bd_sf"/>
</dbReference>
<dbReference type="Proteomes" id="UP000095552">
    <property type="component" value="Unassembled WGS sequence"/>
</dbReference>
<dbReference type="Gene3D" id="1.10.10.10">
    <property type="entry name" value="Winged helix-like DNA-binding domain superfamily/Winged helix DNA-binding domain"/>
    <property type="match status" value="1"/>
</dbReference>
<dbReference type="PANTHER" id="PTHR33169">
    <property type="entry name" value="PADR-FAMILY TRANSCRIPTIONAL REGULATOR"/>
    <property type="match status" value="1"/>
</dbReference>
<dbReference type="EMBL" id="MDGQ01000005">
    <property type="protein sequence ID" value="OEJ99807.1"/>
    <property type="molecule type" value="Genomic_DNA"/>
</dbReference>
<dbReference type="OrthoDB" id="120743at2"/>
<evidence type="ECO:0000313" key="2">
    <source>
        <dbReference type="EMBL" id="OEJ99807.1"/>
    </source>
</evidence>
<dbReference type="AlphaFoldDB" id="A0A1E5SKZ9"/>
<evidence type="ECO:0000259" key="1">
    <source>
        <dbReference type="Pfam" id="PF03551"/>
    </source>
</evidence>
<name>A0A1E5SKZ9_9BACT</name>
<dbReference type="Pfam" id="PF03551">
    <property type="entry name" value="PadR"/>
    <property type="match status" value="1"/>
</dbReference>
<dbReference type="InterPro" id="IPR052509">
    <property type="entry name" value="Metal_resp_DNA-bind_regulator"/>
</dbReference>
<sequence length="112" mass="12667">MKKLKLGAFEELVLLTTGVLQDNAYGVTIKLELEEQLNKSISLGALYSALQRLEEKGWVNSRIGGITEKQGGRRKQYFDITKEGMSILDEVRAMRNSLFDRLPQAKINLIKP</sequence>
<gene>
    <name evidence="2" type="ORF">BFP71_09625</name>
</gene>
<accession>A0A1E5SKZ9</accession>
<evidence type="ECO:0000313" key="3">
    <source>
        <dbReference type="Proteomes" id="UP000095552"/>
    </source>
</evidence>
<dbReference type="InterPro" id="IPR005149">
    <property type="entry name" value="Tscrpt_reg_PadR_N"/>
</dbReference>